<dbReference type="Proteomes" id="UP000001941">
    <property type="component" value="Chromosome"/>
</dbReference>
<evidence type="ECO:0000313" key="2">
    <source>
        <dbReference type="Proteomes" id="UP000001941"/>
    </source>
</evidence>
<dbReference type="eggNOG" id="arCOG09272">
    <property type="taxonomic scope" value="Archaea"/>
</dbReference>
<proteinExistence type="predicted"/>
<dbReference type="HOGENOM" id="CLU_189628_0_0_2"/>
<dbReference type="KEGG" id="mhu:Mhun_0573"/>
<dbReference type="OrthoDB" id="117553at2157"/>
<accession>Q2FLE5</accession>
<organism evidence="1 2">
    <name type="scientific">Methanospirillum hungatei JF-1 (strain ATCC 27890 / DSM 864 / NBRC 100397 / JF-1)</name>
    <dbReference type="NCBI Taxonomy" id="323259"/>
    <lineage>
        <taxon>Archaea</taxon>
        <taxon>Methanobacteriati</taxon>
        <taxon>Methanobacteriota</taxon>
        <taxon>Stenosarchaea group</taxon>
        <taxon>Methanomicrobia</taxon>
        <taxon>Methanomicrobiales</taxon>
        <taxon>Methanospirillaceae</taxon>
        <taxon>Methanospirillum</taxon>
    </lineage>
</organism>
<dbReference type="EnsemblBacteria" id="ABD40333">
    <property type="protein sequence ID" value="ABD40333"/>
    <property type="gene ID" value="Mhun_0573"/>
</dbReference>
<evidence type="ECO:0000313" key="1">
    <source>
        <dbReference type="EMBL" id="ABD40333.1"/>
    </source>
</evidence>
<name>Q2FLE5_METHJ</name>
<dbReference type="AlphaFoldDB" id="Q2FLE5"/>
<dbReference type="GeneID" id="3922370"/>
<dbReference type="STRING" id="323259.Mhun_0573"/>
<keyword evidence="2" id="KW-1185">Reference proteome</keyword>
<gene>
    <name evidence="1" type="ordered locus">Mhun_0573</name>
</gene>
<dbReference type="EMBL" id="CP000254">
    <property type="protein sequence ID" value="ABD40333.1"/>
    <property type="molecule type" value="Genomic_DNA"/>
</dbReference>
<dbReference type="InParanoid" id="Q2FLE5"/>
<sequence length="88" mass="10038">MGGSGGRFTNRLILSFLLLAGSLGGSLLLWSLGYPFFFLFLFIPLIPLLGRDHEIHYCPVCGWETAGNERYCPYDGNRLEWKTDRSHR</sequence>
<protein>
    <submittedName>
        <fullName evidence="1">Uncharacterized protein</fullName>
    </submittedName>
</protein>
<reference evidence="2" key="1">
    <citation type="journal article" date="2016" name="Stand. Genomic Sci.">
        <title>Complete genome sequence of Methanospirillum hungatei type strain JF1.</title>
        <authorList>
            <person name="Gunsalus R.P."/>
            <person name="Cook L.E."/>
            <person name="Crable B."/>
            <person name="Rohlin L."/>
            <person name="McDonald E."/>
            <person name="Mouttaki H."/>
            <person name="Sieber J.R."/>
            <person name="Poweleit N."/>
            <person name="Zhou H."/>
            <person name="Lapidus A.L."/>
            <person name="Daligault H.E."/>
            <person name="Land M."/>
            <person name="Gilna P."/>
            <person name="Ivanova N."/>
            <person name="Kyrpides N."/>
            <person name="Culley D.E."/>
            <person name="McInerney M.J."/>
        </authorList>
    </citation>
    <scope>NUCLEOTIDE SEQUENCE [LARGE SCALE GENOMIC DNA]</scope>
    <source>
        <strain evidence="2">ATCC 27890 / DSM 864 / NBRC 100397 / JF-1</strain>
    </source>
</reference>
<dbReference type="RefSeq" id="WP_011447619.1">
    <property type="nucleotide sequence ID" value="NC_007796.1"/>
</dbReference>